<dbReference type="SUPFAM" id="SSF52777">
    <property type="entry name" value="CoA-dependent acyltransferases"/>
    <property type="match status" value="1"/>
</dbReference>
<evidence type="ECO:0000313" key="11">
    <source>
        <dbReference type="Proteomes" id="UP000008229"/>
    </source>
</evidence>
<dbReference type="InterPro" id="IPR004167">
    <property type="entry name" value="PSBD"/>
</dbReference>
<dbReference type="InterPro" id="IPR036625">
    <property type="entry name" value="E3-bd_dom_sf"/>
</dbReference>
<feature type="region of interest" description="Disordered" evidence="7">
    <location>
        <begin position="85"/>
        <end position="106"/>
    </location>
</feature>
<dbReference type="GO" id="GO:0016407">
    <property type="term" value="F:acetyltransferase activity"/>
    <property type="evidence" value="ECO:0007669"/>
    <property type="project" value="TreeGrafter"/>
</dbReference>
<evidence type="ECO:0000259" key="8">
    <source>
        <dbReference type="PROSITE" id="PS50968"/>
    </source>
</evidence>
<reference evidence="10 11" key="1">
    <citation type="journal article" date="2010" name="Stand. Genomic Sci.">
        <title>Complete genome sequence of Conexibacter woesei type strain (ID131577).</title>
        <authorList>
            <person name="Pukall R."/>
            <person name="Lapidus A."/>
            <person name="Glavina Del Rio T."/>
            <person name="Copeland A."/>
            <person name="Tice H."/>
            <person name="Cheng J.-F."/>
            <person name="Lucas S."/>
            <person name="Chen F."/>
            <person name="Nolan M."/>
            <person name="Bruce D."/>
            <person name="Goodwin L."/>
            <person name="Pitluck S."/>
            <person name="Mavromatis K."/>
            <person name="Ivanova N."/>
            <person name="Ovchinnikova G."/>
            <person name="Pati A."/>
            <person name="Chen A."/>
            <person name="Palaniappan K."/>
            <person name="Land M."/>
            <person name="Hauser L."/>
            <person name="Chang Y.-J."/>
            <person name="Jeffries C.D."/>
            <person name="Chain P."/>
            <person name="Meincke L."/>
            <person name="Sims D."/>
            <person name="Brettin T."/>
            <person name="Detter J.C."/>
            <person name="Rohde M."/>
            <person name="Goeker M."/>
            <person name="Bristow J."/>
            <person name="Eisen J.A."/>
            <person name="Markowitz V."/>
            <person name="Kyrpides N.C."/>
            <person name="Klenk H.-P."/>
            <person name="Hugenholtz P."/>
        </authorList>
    </citation>
    <scope>NUCLEOTIDE SEQUENCE [LARGE SCALE GENOMIC DNA]</scope>
    <source>
        <strain evidence="11">DSM 14684 / CIP 108061 / JCM 11494 / NBRC 100937 / ID131577</strain>
    </source>
</reference>
<dbReference type="CDD" id="cd06849">
    <property type="entry name" value="lipoyl_domain"/>
    <property type="match status" value="1"/>
</dbReference>
<dbReference type="EMBL" id="CP001854">
    <property type="protein sequence ID" value="ADB52811.1"/>
    <property type="molecule type" value="Genomic_DNA"/>
</dbReference>
<dbReference type="GO" id="GO:0005737">
    <property type="term" value="C:cytoplasm"/>
    <property type="evidence" value="ECO:0007669"/>
    <property type="project" value="TreeGrafter"/>
</dbReference>
<dbReference type="Pfam" id="PF00364">
    <property type="entry name" value="Biotin_lipoyl"/>
    <property type="match status" value="1"/>
</dbReference>
<comment type="cofactor">
    <cofactor evidence="1 6">
        <name>(R)-lipoate</name>
        <dbReference type="ChEBI" id="CHEBI:83088"/>
    </cofactor>
</comment>
<feature type="domain" description="Peripheral subunit-binding (PSBD)" evidence="9">
    <location>
        <begin position="110"/>
        <end position="147"/>
    </location>
</feature>
<comment type="similarity">
    <text evidence="2 6">Belongs to the 2-oxoacid dehydrogenase family.</text>
</comment>
<feature type="region of interest" description="Disordered" evidence="7">
    <location>
        <begin position="147"/>
        <end position="176"/>
    </location>
</feature>
<name>D3F7R7_CONWI</name>
<dbReference type="RefSeq" id="WP_012935862.1">
    <property type="nucleotide sequence ID" value="NC_013739.1"/>
</dbReference>
<organism evidence="10 11">
    <name type="scientific">Conexibacter woesei (strain DSM 14684 / CCUG 47730 / CIP 108061 / JCM 11494 / NBRC 100937 / ID131577)</name>
    <dbReference type="NCBI Taxonomy" id="469383"/>
    <lineage>
        <taxon>Bacteria</taxon>
        <taxon>Bacillati</taxon>
        <taxon>Actinomycetota</taxon>
        <taxon>Thermoleophilia</taxon>
        <taxon>Solirubrobacterales</taxon>
        <taxon>Conexibacteraceae</taxon>
        <taxon>Conexibacter</taxon>
    </lineage>
</organism>
<dbReference type="AlphaFoldDB" id="D3F7R7"/>
<dbReference type="HOGENOM" id="CLU_016733_10_0_11"/>
<dbReference type="FunFam" id="3.30.559.10:FF:000007">
    <property type="entry name" value="Dihydrolipoamide acetyltransferase component of pyruvate dehydrogenase complex"/>
    <property type="match status" value="1"/>
</dbReference>
<dbReference type="InterPro" id="IPR001078">
    <property type="entry name" value="2-oxoacid_DH_actylTfrase"/>
</dbReference>
<dbReference type="KEGG" id="cwo:Cwoe_4397"/>
<dbReference type="InterPro" id="IPR050743">
    <property type="entry name" value="2-oxoacid_DH_E2_comp"/>
</dbReference>
<dbReference type="Pfam" id="PF02817">
    <property type="entry name" value="E3_binding"/>
    <property type="match status" value="1"/>
</dbReference>
<dbReference type="OrthoDB" id="9805770at2"/>
<dbReference type="GO" id="GO:0031405">
    <property type="term" value="F:lipoic acid binding"/>
    <property type="evidence" value="ECO:0007669"/>
    <property type="project" value="TreeGrafter"/>
</dbReference>
<proteinExistence type="inferred from homology"/>
<feature type="compositionally biased region" description="Low complexity" evidence="7">
    <location>
        <begin position="85"/>
        <end position="101"/>
    </location>
</feature>
<dbReference type="PANTHER" id="PTHR43178">
    <property type="entry name" value="DIHYDROLIPOAMIDE ACETYLTRANSFERASE COMPONENT OF PYRUVATE DEHYDROGENASE COMPLEX"/>
    <property type="match status" value="1"/>
</dbReference>
<protein>
    <recommendedName>
        <fullName evidence="6">Dihydrolipoamide acetyltransferase component of pyruvate dehydrogenase complex</fullName>
        <ecNumber evidence="6">2.3.1.-</ecNumber>
    </recommendedName>
</protein>
<evidence type="ECO:0000256" key="2">
    <source>
        <dbReference type="ARBA" id="ARBA00007317"/>
    </source>
</evidence>
<dbReference type="STRING" id="469383.Cwoe_4397"/>
<dbReference type="InterPro" id="IPR011053">
    <property type="entry name" value="Single_hybrid_motif"/>
</dbReference>
<dbReference type="Gene3D" id="4.10.320.10">
    <property type="entry name" value="E3-binding domain"/>
    <property type="match status" value="1"/>
</dbReference>
<dbReference type="eggNOG" id="COG0508">
    <property type="taxonomic scope" value="Bacteria"/>
</dbReference>
<keyword evidence="4 6" id="KW-0450">Lipoyl</keyword>
<evidence type="ECO:0000313" key="10">
    <source>
        <dbReference type="EMBL" id="ADB52811.1"/>
    </source>
</evidence>
<feature type="domain" description="Lipoyl-binding" evidence="8">
    <location>
        <begin position="5"/>
        <end position="80"/>
    </location>
</feature>
<dbReference type="SUPFAM" id="SSF51230">
    <property type="entry name" value="Single hybrid motif"/>
    <property type="match status" value="1"/>
</dbReference>
<gene>
    <name evidence="10" type="ordered locus">Cwoe_4397</name>
</gene>
<evidence type="ECO:0000256" key="5">
    <source>
        <dbReference type="ARBA" id="ARBA00023315"/>
    </source>
</evidence>
<accession>D3F7R7</accession>
<dbReference type="PROSITE" id="PS50968">
    <property type="entry name" value="BIOTINYL_LIPOYL"/>
    <property type="match status" value="1"/>
</dbReference>
<dbReference type="EC" id="2.3.1.-" evidence="6"/>
<dbReference type="Pfam" id="PF00198">
    <property type="entry name" value="2-oxoacid_dh"/>
    <property type="match status" value="1"/>
</dbReference>
<dbReference type="PANTHER" id="PTHR43178:SF5">
    <property type="entry name" value="LIPOAMIDE ACYLTRANSFERASE COMPONENT OF BRANCHED-CHAIN ALPHA-KETO ACID DEHYDROGENASE COMPLEX, MITOCHONDRIAL"/>
    <property type="match status" value="1"/>
</dbReference>
<sequence>MSVAEIEFRLADIGEGLTEADVVEWLVPVGERVEEHQPVVTVETDKALVELPAPATGVITWHAVEAGTSAAVGDVLFKIEAEGVTHTTHTTPPTPAAEQATPAPPRGRVLAAPATRKLAYELGIDLTTVQGSGPHGRITKHDVRAAQEPASGAPGGGGATEPVRPRAPRGEDRTTVLSGVKRSMARAMTRAWRVPHVSEFREVDAARLLAVQKTLRADAERAGVRLAFAPIFAMVTVAALREHPIMNAVYDEGTETVTERGSVDLGIAAATPDGLVVPVVRAAEQLTLLELAREIDALAEAARTRRLTREQTGPGSFTLTNTGAYGGWLGVPIVRAPEVGIAGFGRTRESAVVVDGEIVARPLLPLSVSADHRVVEGAELSAFISTLERLIAEPSRLLLGAV</sequence>
<dbReference type="InterPro" id="IPR000089">
    <property type="entry name" value="Biotin_lipoyl"/>
</dbReference>
<evidence type="ECO:0000256" key="3">
    <source>
        <dbReference type="ARBA" id="ARBA00022679"/>
    </source>
</evidence>
<evidence type="ECO:0000259" key="9">
    <source>
        <dbReference type="PROSITE" id="PS51826"/>
    </source>
</evidence>
<evidence type="ECO:0000256" key="7">
    <source>
        <dbReference type="SAM" id="MobiDB-lite"/>
    </source>
</evidence>
<evidence type="ECO:0000256" key="1">
    <source>
        <dbReference type="ARBA" id="ARBA00001938"/>
    </source>
</evidence>
<keyword evidence="3 6" id="KW-0808">Transferase</keyword>
<dbReference type="PROSITE" id="PS51826">
    <property type="entry name" value="PSBD"/>
    <property type="match status" value="1"/>
</dbReference>
<dbReference type="Gene3D" id="3.30.559.10">
    <property type="entry name" value="Chloramphenicol acetyltransferase-like domain"/>
    <property type="match status" value="1"/>
</dbReference>
<dbReference type="SUPFAM" id="SSF47005">
    <property type="entry name" value="Peripheral subunit-binding domain of 2-oxo acid dehydrogenase complex"/>
    <property type="match status" value="1"/>
</dbReference>
<evidence type="ECO:0000256" key="4">
    <source>
        <dbReference type="ARBA" id="ARBA00022823"/>
    </source>
</evidence>
<keyword evidence="5 6" id="KW-0012">Acyltransferase</keyword>
<keyword evidence="11" id="KW-1185">Reference proteome</keyword>
<reference evidence="11" key="2">
    <citation type="submission" date="2010-01" db="EMBL/GenBank/DDBJ databases">
        <title>The complete genome of Conexibacter woesei DSM 14684.</title>
        <authorList>
            <consortium name="US DOE Joint Genome Institute (JGI-PGF)"/>
            <person name="Lucas S."/>
            <person name="Copeland A."/>
            <person name="Lapidus A."/>
            <person name="Glavina del Rio T."/>
            <person name="Dalin E."/>
            <person name="Tice H."/>
            <person name="Bruce D."/>
            <person name="Goodwin L."/>
            <person name="Pitluck S."/>
            <person name="Kyrpides N."/>
            <person name="Mavromatis K."/>
            <person name="Ivanova N."/>
            <person name="Mikhailova N."/>
            <person name="Chertkov O."/>
            <person name="Brettin T."/>
            <person name="Detter J.C."/>
            <person name="Han C."/>
            <person name="Larimer F."/>
            <person name="Land M."/>
            <person name="Hauser L."/>
            <person name="Markowitz V."/>
            <person name="Cheng J.-F."/>
            <person name="Hugenholtz P."/>
            <person name="Woyke T."/>
            <person name="Wu D."/>
            <person name="Pukall R."/>
            <person name="Steenblock K."/>
            <person name="Schneider S."/>
            <person name="Klenk H.-P."/>
            <person name="Eisen J.A."/>
        </authorList>
    </citation>
    <scope>NUCLEOTIDE SEQUENCE [LARGE SCALE GENOMIC DNA]</scope>
    <source>
        <strain evidence="11">DSM 14684 / CIP 108061 / JCM 11494 / NBRC 100937 / ID131577</strain>
    </source>
</reference>
<evidence type="ECO:0000256" key="6">
    <source>
        <dbReference type="RuleBase" id="RU003423"/>
    </source>
</evidence>
<dbReference type="Proteomes" id="UP000008229">
    <property type="component" value="Chromosome"/>
</dbReference>
<dbReference type="Gene3D" id="2.40.50.100">
    <property type="match status" value="1"/>
</dbReference>
<dbReference type="InterPro" id="IPR023213">
    <property type="entry name" value="CAT-like_dom_sf"/>
</dbReference>